<name>A0AAJ3TTD0_9MYCO</name>
<keyword evidence="2" id="KW-1185">Reference proteome</keyword>
<dbReference type="AlphaFoldDB" id="A0AAJ3TTD0"/>
<protein>
    <submittedName>
        <fullName evidence="1">Uncharacterized protein</fullName>
    </submittedName>
</protein>
<dbReference type="EMBL" id="LQPR01000068">
    <property type="protein sequence ID" value="ORW66196.1"/>
    <property type="molecule type" value="Genomic_DNA"/>
</dbReference>
<sequence>MPSAAEHADAQVAAVRDDPAARLALMESLYEAPPGRPERHLPYRRAAMAFMAWELRRGLLEPVTGPRPGSPWWRAINERLLRDTAEARALLAGLAGAPSSASAAHSFEFARHPSVRAWYRAHNASIVQGYLDHRDLAEAETRVERFFINLVLVRVLYAHALVAAPRLAMSWLWPVAPSLGDPRLMMTGIFMSLSRVLPDRYPLHGDLSQYVTNENRIGRLLDIGVITPRLDALCAWSAVELGIPAATTLVRDAVPAYAWDCRDTEGWRQTPRAAARVLRLVLPVPRSAS</sequence>
<evidence type="ECO:0000313" key="1">
    <source>
        <dbReference type="EMBL" id="ORW66196.1"/>
    </source>
</evidence>
<dbReference type="Proteomes" id="UP000193387">
    <property type="component" value="Unassembled WGS sequence"/>
</dbReference>
<accession>A0AAJ3TTD0</accession>
<organism evidence="1 2">
    <name type="scientific">Mycobacterium saskatchewanense</name>
    <dbReference type="NCBI Taxonomy" id="220927"/>
    <lineage>
        <taxon>Bacteria</taxon>
        <taxon>Bacillati</taxon>
        <taxon>Actinomycetota</taxon>
        <taxon>Actinomycetes</taxon>
        <taxon>Mycobacteriales</taxon>
        <taxon>Mycobacteriaceae</taxon>
        <taxon>Mycobacterium</taxon>
        <taxon>Mycobacterium simiae complex</taxon>
    </lineage>
</organism>
<proteinExistence type="predicted"/>
<gene>
    <name evidence="1" type="ORF">AWC23_23320</name>
</gene>
<comment type="caution">
    <text evidence="1">The sequence shown here is derived from an EMBL/GenBank/DDBJ whole genome shotgun (WGS) entry which is preliminary data.</text>
</comment>
<reference evidence="1 2" key="1">
    <citation type="submission" date="2016-01" db="EMBL/GenBank/DDBJ databases">
        <title>The new phylogeny of the genus Mycobacterium.</title>
        <authorList>
            <person name="Tarcisio F."/>
            <person name="Conor M."/>
            <person name="Antonella G."/>
            <person name="Elisabetta G."/>
            <person name="Giulia F.S."/>
            <person name="Sara T."/>
            <person name="Anna F."/>
            <person name="Clotilde B."/>
            <person name="Roberto B."/>
            <person name="Veronica D.S."/>
            <person name="Fabio R."/>
            <person name="Monica P."/>
            <person name="Olivier J."/>
            <person name="Enrico T."/>
            <person name="Nicola S."/>
        </authorList>
    </citation>
    <scope>NUCLEOTIDE SEQUENCE [LARGE SCALE GENOMIC DNA]</scope>
    <source>
        <strain evidence="1 2">DSM 44616</strain>
    </source>
</reference>
<evidence type="ECO:0000313" key="2">
    <source>
        <dbReference type="Proteomes" id="UP000193387"/>
    </source>
</evidence>